<protein>
    <submittedName>
        <fullName evidence="1">Uncharacterized protein</fullName>
    </submittedName>
</protein>
<gene>
    <name evidence="1" type="ORF">SAMN05421874_1229</name>
</gene>
<dbReference type="EMBL" id="FNFB01000022">
    <property type="protein sequence ID" value="SDL46200.1"/>
    <property type="molecule type" value="Genomic_DNA"/>
</dbReference>
<proteinExistence type="predicted"/>
<dbReference type="AlphaFoldDB" id="A0A1G9K8G9"/>
<sequence length="73" mass="8762">MDCTMRVESRDSQHVPVFRAQHMGLSREASQPLRQHWHSVRMRLMKSRTSWALSLPSRFLPRLGMRWRRTTLS</sequence>
<organism evidence="1 2">
    <name type="scientific">Nonomuraea maritima</name>
    <dbReference type="NCBI Taxonomy" id="683260"/>
    <lineage>
        <taxon>Bacteria</taxon>
        <taxon>Bacillati</taxon>
        <taxon>Actinomycetota</taxon>
        <taxon>Actinomycetes</taxon>
        <taxon>Streptosporangiales</taxon>
        <taxon>Streptosporangiaceae</taxon>
        <taxon>Nonomuraea</taxon>
    </lineage>
</organism>
<keyword evidence="2" id="KW-1185">Reference proteome</keyword>
<accession>A0A1G9K8G9</accession>
<evidence type="ECO:0000313" key="1">
    <source>
        <dbReference type="EMBL" id="SDL46200.1"/>
    </source>
</evidence>
<evidence type="ECO:0000313" key="2">
    <source>
        <dbReference type="Proteomes" id="UP000198683"/>
    </source>
</evidence>
<name>A0A1G9K8G9_9ACTN</name>
<dbReference type="Proteomes" id="UP000198683">
    <property type="component" value="Unassembled WGS sequence"/>
</dbReference>
<reference evidence="1 2" key="1">
    <citation type="submission" date="2016-10" db="EMBL/GenBank/DDBJ databases">
        <authorList>
            <person name="de Groot N.N."/>
        </authorList>
    </citation>
    <scope>NUCLEOTIDE SEQUENCE [LARGE SCALE GENOMIC DNA]</scope>
    <source>
        <strain evidence="1 2">CGMCC 4.5681</strain>
    </source>
</reference>